<proteinExistence type="predicted"/>
<dbReference type="PROSITE" id="PS00658">
    <property type="entry name" value="FORK_HEAD_2"/>
    <property type="match status" value="1"/>
</dbReference>
<organism evidence="5 6">
    <name type="scientific">Angiostrongylus cantonensis</name>
    <name type="common">Rat lungworm</name>
    <dbReference type="NCBI Taxonomy" id="6313"/>
    <lineage>
        <taxon>Eukaryota</taxon>
        <taxon>Metazoa</taxon>
        <taxon>Ecdysozoa</taxon>
        <taxon>Nematoda</taxon>
        <taxon>Chromadorea</taxon>
        <taxon>Rhabditida</taxon>
        <taxon>Rhabditina</taxon>
        <taxon>Rhabditomorpha</taxon>
        <taxon>Strongyloidea</taxon>
        <taxon>Metastrongylidae</taxon>
        <taxon>Angiostrongylus</taxon>
    </lineage>
</organism>
<dbReference type="InterPro" id="IPR030456">
    <property type="entry name" value="TF_fork_head_CS_2"/>
</dbReference>
<dbReference type="CDD" id="cd20035">
    <property type="entry name" value="FH_FOXQ2-like"/>
    <property type="match status" value="1"/>
</dbReference>
<dbReference type="InterPro" id="IPR001766">
    <property type="entry name" value="Fork_head_dom"/>
</dbReference>
<dbReference type="PANTHER" id="PTHR11829:SF343">
    <property type="entry name" value="FORK-HEAD DOMAIN-CONTAINING PROTEIN"/>
    <property type="match status" value="1"/>
</dbReference>
<reference evidence="6" key="2">
    <citation type="submission" date="2017-02" db="UniProtKB">
        <authorList>
            <consortium name="WormBaseParasite"/>
        </authorList>
    </citation>
    <scope>IDENTIFICATION</scope>
</reference>
<dbReference type="Proteomes" id="UP000035642">
    <property type="component" value="Unassembled WGS sequence"/>
</dbReference>
<dbReference type="PROSITE" id="PS00657">
    <property type="entry name" value="FORK_HEAD_1"/>
    <property type="match status" value="1"/>
</dbReference>
<evidence type="ECO:0000256" key="3">
    <source>
        <dbReference type="PROSITE-ProRule" id="PRU00089"/>
    </source>
</evidence>
<dbReference type="GO" id="GO:0030154">
    <property type="term" value="P:cell differentiation"/>
    <property type="evidence" value="ECO:0007669"/>
    <property type="project" value="TreeGrafter"/>
</dbReference>
<keyword evidence="2 3" id="KW-0539">Nucleus</keyword>
<keyword evidence="1 3" id="KW-0238">DNA-binding</keyword>
<protein>
    <submittedName>
        <fullName evidence="6">Fork-head domain-containing protein</fullName>
    </submittedName>
</protein>
<dbReference type="GO" id="GO:0000978">
    <property type="term" value="F:RNA polymerase II cis-regulatory region sequence-specific DNA binding"/>
    <property type="evidence" value="ECO:0007669"/>
    <property type="project" value="TreeGrafter"/>
</dbReference>
<accession>A0A0K0DBD8</accession>
<feature type="DNA-binding region" description="Fork-head" evidence="3">
    <location>
        <begin position="56"/>
        <end position="148"/>
    </location>
</feature>
<dbReference type="WBParaSite" id="ACAC_0000772401-mRNA-1">
    <property type="protein sequence ID" value="ACAC_0000772401-mRNA-1"/>
    <property type="gene ID" value="ACAC_0000772401"/>
</dbReference>
<evidence type="ECO:0000256" key="2">
    <source>
        <dbReference type="ARBA" id="ARBA00023242"/>
    </source>
</evidence>
<sequence length="205" mass="23714">MEKHCVDALRDYQRTLLAMDPCNDMSQFGIPLRLGLMQSRSFFSPTSLFPMLDQPKPQYSYIGLIAMAILSSPEKKMVLSEVYEWIMIHYPYFRTRGSGWRNSIRHNLSLNDCFVKAGRAANGKGHYWAVHPACLRDFERGDFRRRRAQRKVRRHMGLSVPDGESSDDSPHPSPAFVFPVQEFKLHTSPSRRRDFSIDSLLADDM</sequence>
<dbReference type="InterPro" id="IPR036388">
    <property type="entry name" value="WH-like_DNA-bd_sf"/>
</dbReference>
<reference evidence="5" key="1">
    <citation type="submission" date="2012-09" db="EMBL/GenBank/DDBJ databases">
        <authorList>
            <person name="Martin A.A."/>
        </authorList>
    </citation>
    <scope>NUCLEOTIDE SEQUENCE</scope>
</reference>
<dbReference type="PANTHER" id="PTHR11829">
    <property type="entry name" value="FORKHEAD BOX PROTEIN"/>
    <property type="match status" value="1"/>
</dbReference>
<evidence type="ECO:0000259" key="4">
    <source>
        <dbReference type="PROSITE" id="PS50039"/>
    </source>
</evidence>
<dbReference type="GO" id="GO:0005634">
    <property type="term" value="C:nucleus"/>
    <property type="evidence" value="ECO:0007669"/>
    <property type="project" value="UniProtKB-SubCell"/>
</dbReference>
<dbReference type="InterPro" id="IPR036390">
    <property type="entry name" value="WH_DNA-bd_sf"/>
</dbReference>
<dbReference type="STRING" id="6313.A0A0K0DBD8"/>
<dbReference type="InterPro" id="IPR050211">
    <property type="entry name" value="FOX_domain-containing"/>
</dbReference>
<evidence type="ECO:0000313" key="6">
    <source>
        <dbReference type="WBParaSite" id="ACAC_0000772401-mRNA-1"/>
    </source>
</evidence>
<dbReference type="Pfam" id="PF00250">
    <property type="entry name" value="Forkhead"/>
    <property type="match status" value="1"/>
</dbReference>
<dbReference type="GO" id="GO:0000981">
    <property type="term" value="F:DNA-binding transcription factor activity, RNA polymerase II-specific"/>
    <property type="evidence" value="ECO:0007669"/>
    <property type="project" value="TreeGrafter"/>
</dbReference>
<dbReference type="SMART" id="SM00339">
    <property type="entry name" value="FH"/>
    <property type="match status" value="1"/>
</dbReference>
<dbReference type="SUPFAM" id="SSF46785">
    <property type="entry name" value="Winged helix' DNA-binding domain"/>
    <property type="match status" value="1"/>
</dbReference>
<dbReference type="GO" id="GO:0009653">
    <property type="term" value="P:anatomical structure morphogenesis"/>
    <property type="evidence" value="ECO:0007669"/>
    <property type="project" value="TreeGrafter"/>
</dbReference>
<dbReference type="FunFam" id="1.10.10.10:FF:000352">
    <property type="entry name" value="Forkhead box Q2"/>
    <property type="match status" value="1"/>
</dbReference>
<dbReference type="PRINTS" id="PR00053">
    <property type="entry name" value="FORKHEAD"/>
</dbReference>
<dbReference type="InterPro" id="IPR047519">
    <property type="entry name" value="FH_FOXQ2-like"/>
</dbReference>
<evidence type="ECO:0000256" key="1">
    <source>
        <dbReference type="ARBA" id="ARBA00023125"/>
    </source>
</evidence>
<dbReference type="PROSITE" id="PS50039">
    <property type="entry name" value="FORK_HEAD_3"/>
    <property type="match status" value="1"/>
</dbReference>
<keyword evidence="5" id="KW-1185">Reference proteome</keyword>
<comment type="subcellular location">
    <subcellularLocation>
        <location evidence="3">Nucleus</location>
    </subcellularLocation>
</comment>
<feature type="domain" description="Fork-head" evidence="4">
    <location>
        <begin position="56"/>
        <end position="148"/>
    </location>
</feature>
<name>A0A0K0DBD8_ANGCA</name>
<dbReference type="AlphaFoldDB" id="A0A0K0DBD8"/>
<dbReference type="Gene3D" id="1.10.10.10">
    <property type="entry name" value="Winged helix-like DNA-binding domain superfamily/Winged helix DNA-binding domain"/>
    <property type="match status" value="1"/>
</dbReference>
<evidence type="ECO:0000313" key="5">
    <source>
        <dbReference type="Proteomes" id="UP000035642"/>
    </source>
</evidence>
<dbReference type="InterPro" id="IPR018122">
    <property type="entry name" value="TF_fork_head_CS_1"/>
</dbReference>